<reference evidence="4" key="1">
    <citation type="journal article" date="2013" name="Nat. Genet.">
        <title>The Capsella rubella genome and the genomic consequences of rapid mating system evolution.</title>
        <authorList>
            <person name="Slotte T."/>
            <person name="Hazzouri K.M."/>
            <person name="Agren J.A."/>
            <person name="Koenig D."/>
            <person name="Maumus F."/>
            <person name="Guo Y.L."/>
            <person name="Steige K."/>
            <person name="Platts A.E."/>
            <person name="Escobar J.S."/>
            <person name="Newman L.K."/>
            <person name="Wang W."/>
            <person name="Mandakova T."/>
            <person name="Vello E."/>
            <person name="Smith L.M."/>
            <person name="Henz S.R."/>
            <person name="Steffen J."/>
            <person name="Takuno S."/>
            <person name="Brandvain Y."/>
            <person name="Coop G."/>
            <person name="Andolfatto P."/>
            <person name="Hu T.T."/>
            <person name="Blanchette M."/>
            <person name="Clark R.M."/>
            <person name="Quesneville H."/>
            <person name="Nordborg M."/>
            <person name="Gaut B.S."/>
            <person name="Lysak M.A."/>
            <person name="Jenkins J."/>
            <person name="Grimwood J."/>
            <person name="Chapman J."/>
            <person name="Prochnik S."/>
            <person name="Shu S."/>
            <person name="Rokhsar D."/>
            <person name="Schmutz J."/>
            <person name="Weigel D."/>
            <person name="Wright S.I."/>
        </authorList>
    </citation>
    <scope>NUCLEOTIDE SEQUENCE [LARGE SCALE GENOMIC DNA]</scope>
    <source>
        <strain evidence="4">cv. Monte Gargano</strain>
    </source>
</reference>
<dbReference type="Proteomes" id="UP000029121">
    <property type="component" value="Unassembled WGS sequence"/>
</dbReference>
<name>R0H5L2_9BRAS</name>
<evidence type="ECO:0000259" key="2">
    <source>
        <dbReference type="Pfam" id="PF03478"/>
    </source>
</evidence>
<proteinExistence type="predicted"/>
<dbReference type="EMBL" id="KB870811">
    <property type="protein sequence ID" value="EOA18843.1"/>
    <property type="molecule type" value="Genomic_DNA"/>
</dbReference>
<sequence>METLSPRPRDSSRWRWSYVTWLSQFTHQNQKDDSNQPILIPDLVRSILERLSFVDFHRARCISSVWYTTSESSFIRVTNPTTPWLIFFPSQHVENNYNISCKLYDPHENKTYIVRGCLGFDLSRSRCLASSGSWFLMLESSTKFHLLNMFTRVRITLPALELTDGSDVENAVLWVDEERKDYLVVWNIASNFAYHKKGDNSWKRFEPLKNQGCIIDMVFKESKLYLLSSVTRDVTVLDFSGNDSPVECATFPFNRYDDYPYLIGKGHYKLAVTLSGEVLIIIVELDQRQYLRTAVYKIDPKSSEWRRIKSLEGETLLFDLGLTVAAKVMKNCIYFGNDQFDRNNGISLCDDYNYNRIRIYHVRTGFVFQVFEHLTAFSTILFKDARWFLPTFGLKWLL</sequence>
<organism evidence="3 4">
    <name type="scientific">Capsella rubella</name>
    <dbReference type="NCBI Taxonomy" id="81985"/>
    <lineage>
        <taxon>Eukaryota</taxon>
        <taxon>Viridiplantae</taxon>
        <taxon>Streptophyta</taxon>
        <taxon>Embryophyta</taxon>
        <taxon>Tracheophyta</taxon>
        <taxon>Spermatophyta</taxon>
        <taxon>Magnoliopsida</taxon>
        <taxon>eudicotyledons</taxon>
        <taxon>Gunneridae</taxon>
        <taxon>Pentapetalae</taxon>
        <taxon>rosids</taxon>
        <taxon>malvids</taxon>
        <taxon>Brassicales</taxon>
        <taxon>Brassicaceae</taxon>
        <taxon>Camelineae</taxon>
        <taxon>Capsella</taxon>
    </lineage>
</organism>
<feature type="domain" description="KIB1-4 beta-propeller" evidence="2">
    <location>
        <begin position="103"/>
        <end position="344"/>
    </location>
</feature>
<protein>
    <recommendedName>
        <fullName evidence="5">F-box domain-containing protein</fullName>
    </recommendedName>
</protein>
<dbReference type="Pfam" id="PF03478">
    <property type="entry name" value="Beta-prop_KIB1-4"/>
    <property type="match status" value="1"/>
</dbReference>
<dbReference type="PANTHER" id="PTHR44259">
    <property type="entry name" value="OS07G0183000 PROTEIN-RELATED"/>
    <property type="match status" value="1"/>
</dbReference>
<dbReference type="InterPro" id="IPR011043">
    <property type="entry name" value="Gal_Oxase/kelch_b-propeller"/>
</dbReference>
<dbReference type="Pfam" id="PF00646">
    <property type="entry name" value="F-box"/>
    <property type="match status" value="1"/>
</dbReference>
<dbReference type="InterPro" id="IPR001810">
    <property type="entry name" value="F-box_dom"/>
</dbReference>
<dbReference type="OrthoDB" id="642536at2759"/>
<dbReference type="STRING" id="81985.R0H5L2"/>
<accession>R0H5L2</accession>
<keyword evidence="4" id="KW-1185">Reference proteome</keyword>
<evidence type="ECO:0000313" key="4">
    <source>
        <dbReference type="Proteomes" id="UP000029121"/>
    </source>
</evidence>
<dbReference type="PANTHER" id="PTHR44259:SF15">
    <property type="entry name" value="F-BOX PROTEIN KIB2-RELATED"/>
    <property type="match status" value="1"/>
</dbReference>
<evidence type="ECO:0008006" key="5">
    <source>
        <dbReference type="Google" id="ProtNLM"/>
    </source>
</evidence>
<dbReference type="SUPFAM" id="SSF50965">
    <property type="entry name" value="Galactose oxidase, central domain"/>
    <property type="match status" value="1"/>
</dbReference>
<dbReference type="InterPro" id="IPR050942">
    <property type="entry name" value="F-box_BR-signaling"/>
</dbReference>
<feature type="domain" description="F-box" evidence="1">
    <location>
        <begin position="41"/>
        <end position="72"/>
    </location>
</feature>
<gene>
    <name evidence="3" type="ORF">CARUB_v10007465mg</name>
</gene>
<evidence type="ECO:0000313" key="3">
    <source>
        <dbReference type="EMBL" id="EOA18843.1"/>
    </source>
</evidence>
<evidence type="ECO:0000259" key="1">
    <source>
        <dbReference type="Pfam" id="PF00646"/>
    </source>
</evidence>
<dbReference type="KEGG" id="crb:17879655"/>
<dbReference type="InterPro" id="IPR005174">
    <property type="entry name" value="KIB1-4_b-propeller"/>
</dbReference>
<dbReference type="AlphaFoldDB" id="R0H5L2"/>